<feature type="transmembrane region" description="Helical" evidence="1">
    <location>
        <begin position="434"/>
        <end position="459"/>
    </location>
</feature>
<comment type="caution">
    <text evidence="3">The sequence shown here is derived from an EMBL/GenBank/DDBJ whole genome shotgun (WGS) entry which is preliminary data.</text>
</comment>
<feature type="transmembrane region" description="Helical" evidence="1">
    <location>
        <begin position="405"/>
        <end position="428"/>
    </location>
</feature>
<gene>
    <name evidence="3" type="ORF">GCM10007111_39270</name>
</gene>
<keyword evidence="1" id="KW-0472">Membrane</keyword>
<feature type="transmembrane region" description="Helical" evidence="1">
    <location>
        <begin position="67"/>
        <end position="89"/>
    </location>
</feature>
<dbReference type="EMBL" id="BMPN01000009">
    <property type="protein sequence ID" value="GGJ73789.1"/>
    <property type="molecule type" value="Genomic_DNA"/>
</dbReference>
<evidence type="ECO:0000259" key="2">
    <source>
        <dbReference type="Pfam" id="PF07670"/>
    </source>
</evidence>
<accession>A0ABQ2DWJ1</accession>
<dbReference type="InterPro" id="IPR011642">
    <property type="entry name" value="Gate_dom"/>
</dbReference>
<keyword evidence="1" id="KW-1133">Transmembrane helix</keyword>
<feature type="transmembrane region" description="Helical" evidence="1">
    <location>
        <begin position="377"/>
        <end position="398"/>
    </location>
</feature>
<feature type="transmembrane region" description="Helical" evidence="1">
    <location>
        <begin position="223"/>
        <end position="245"/>
    </location>
</feature>
<feature type="transmembrane region" description="Helical" evidence="1">
    <location>
        <begin position="141"/>
        <end position="164"/>
    </location>
</feature>
<feature type="transmembrane region" description="Helical" evidence="1">
    <location>
        <begin position="101"/>
        <end position="126"/>
    </location>
</feature>
<proteinExistence type="predicted"/>
<name>A0ABQ2DWJ1_9BACI</name>
<feature type="transmembrane region" description="Helical" evidence="1">
    <location>
        <begin position="251"/>
        <end position="269"/>
    </location>
</feature>
<organism evidence="3 4">
    <name type="scientific">Virgibacillus kapii</name>
    <dbReference type="NCBI Taxonomy" id="1638645"/>
    <lineage>
        <taxon>Bacteria</taxon>
        <taxon>Bacillati</taxon>
        <taxon>Bacillota</taxon>
        <taxon>Bacilli</taxon>
        <taxon>Bacillales</taxon>
        <taxon>Bacillaceae</taxon>
        <taxon>Virgibacillus</taxon>
    </lineage>
</organism>
<protein>
    <submittedName>
        <fullName evidence="3">Membrane protein</fullName>
    </submittedName>
</protein>
<dbReference type="Pfam" id="PF07670">
    <property type="entry name" value="Gate"/>
    <property type="match status" value="1"/>
</dbReference>
<feature type="domain" description="Nucleoside transporter/FeoB GTPase Gate" evidence="2">
    <location>
        <begin position="147"/>
        <end position="245"/>
    </location>
</feature>
<evidence type="ECO:0000256" key="1">
    <source>
        <dbReference type="SAM" id="Phobius"/>
    </source>
</evidence>
<dbReference type="RefSeq" id="WP_188944129.1">
    <property type="nucleotide sequence ID" value="NZ_BMPN01000009.1"/>
</dbReference>
<sequence length="460" mass="51205">MSDYPEHLQEHEQSQEEENVHTRGLLKFLLPSLFGVFIFLFPIFDGGTFNIPLGIITEYIIDILSNWLPAIVTLIMVISTVFTVVQAIFKPRFIQNSALFMSLFNVTIFWTILRILGTIFAIMTYFGAGMEIIYSELTGEVMFGLLTSLIVWFFVASFLMPYLINFGVMEFFGSILRGIIKPLFTLPGRSAIDLLSSWIGNVNVGVVITREQYQNGFYTGREAAAIATCFSTVSLPFCLVIAGMLEVDHMFPLFYLAIVVAGIVSAVIVPRIPPIANIPDQYYTNNDYQEDVPANISKFKWGIHQAVKRAESAGSFKEQVKQGNSIFLGIAFVLLPQVMAIGTIALVIAEFTSFFEIISQPIIPLLEVMQLPNAADAAPATIIGFIDMFLPAVLASGIEAEITRFVIGALSLVQIIYLTEMGTLLLISKIPVKAWHLFIIFLERTIISLPIIVIIAHLIY</sequence>
<feature type="transmembrane region" description="Helical" evidence="1">
    <location>
        <begin position="326"/>
        <end position="349"/>
    </location>
</feature>
<reference evidence="4" key="1">
    <citation type="journal article" date="2019" name="Int. J. Syst. Evol. Microbiol.">
        <title>The Global Catalogue of Microorganisms (GCM) 10K type strain sequencing project: providing services to taxonomists for standard genome sequencing and annotation.</title>
        <authorList>
            <consortium name="The Broad Institute Genomics Platform"/>
            <consortium name="The Broad Institute Genome Sequencing Center for Infectious Disease"/>
            <person name="Wu L."/>
            <person name="Ma J."/>
        </authorList>
    </citation>
    <scope>NUCLEOTIDE SEQUENCE [LARGE SCALE GENOMIC DNA]</scope>
    <source>
        <strain evidence="4">JCM 30071</strain>
    </source>
</reference>
<keyword evidence="1" id="KW-0812">Transmembrane</keyword>
<dbReference type="Proteomes" id="UP000634435">
    <property type="component" value="Unassembled WGS sequence"/>
</dbReference>
<keyword evidence="4" id="KW-1185">Reference proteome</keyword>
<evidence type="ECO:0000313" key="4">
    <source>
        <dbReference type="Proteomes" id="UP000634435"/>
    </source>
</evidence>
<evidence type="ECO:0000313" key="3">
    <source>
        <dbReference type="EMBL" id="GGJ73789.1"/>
    </source>
</evidence>